<proteinExistence type="inferred from homology"/>
<accession>S3CTH3</accession>
<evidence type="ECO:0000313" key="7">
    <source>
        <dbReference type="EMBL" id="EPE28960.1"/>
    </source>
</evidence>
<dbReference type="InterPro" id="IPR036188">
    <property type="entry name" value="FAD/NAD-bd_sf"/>
</dbReference>
<organism evidence="7 8">
    <name type="scientific">Glarea lozoyensis (strain ATCC 20868 / MF5171)</name>
    <dbReference type="NCBI Taxonomy" id="1116229"/>
    <lineage>
        <taxon>Eukaryota</taxon>
        <taxon>Fungi</taxon>
        <taxon>Dikarya</taxon>
        <taxon>Ascomycota</taxon>
        <taxon>Pezizomycotina</taxon>
        <taxon>Leotiomycetes</taxon>
        <taxon>Helotiales</taxon>
        <taxon>Helotiaceae</taxon>
        <taxon>Glarea</taxon>
    </lineage>
</organism>
<comment type="similarity">
    <text evidence="2">Belongs to the MSOX/MTOX family.</text>
</comment>
<feature type="domain" description="FAD dependent oxidoreductase" evidence="6">
    <location>
        <begin position="18"/>
        <end position="402"/>
    </location>
</feature>
<comment type="cofactor">
    <cofactor evidence="1">
        <name>FAD</name>
        <dbReference type="ChEBI" id="CHEBI:57692"/>
    </cofactor>
</comment>
<evidence type="ECO:0000313" key="8">
    <source>
        <dbReference type="Proteomes" id="UP000016922"/>
    </source>
</evidence>
<keyword evidence="3" id="KW-0285">Flavoprotein</keyword>
<keyword evidence="4" id="KW-0274">FAD</keyword>
<dbReference type="OMA" id="WRKQGDD"/>
<evidence type="ECO:0000256" key="4">
    <source>
        <dbReference type="ARBA" id="ARBA00022827"/>
    </source>
</evidence>
<dbReference type="RefSeq" id="XP_008083069.1">
    <property type="nucleotide sequence ID" value="XM_008084878.1"/>
</dbReference>
<reference evidence="7 8" key="1">
    <citation type="journal article" date="2013" name="BMC Genomics">
        <title>Genomics-driven discovery of the pneumocandin biosynthetic gene cluster in the fungus Glarea lozoyensis.</title>
        <authorList>
            <person name="Chen L."/>
            <person name="Yue Q."/>
            <person name="Zhang X."/>
            <person name="Xiang M."/>
            <person name="Wang C."/>
            <person name="Li S."/>
            <person name="Che Y."/>
            <person name="Ortiz-Lopez F.J."/>
            <person name="Bills G.F."/>
            <person name="Liu X."/>
            <person name="An Z."/>
        </authorList>
    </citation>
    <scope>NUCLEOTIDE SEQUENCE [LARGE SCALE GENOMIC DNA]</scope>
    <source>
        <strain evidence="8">ATCC 20868 / MF5171</strain>
    </source>
</reference>
<dbReference type="Pfam" id="PF01266">
    <property type="entry name" value="DAO"/>
    <property type="match status" value="1"/>
</dbReference>
<protein>
    <submittedName>
        <fullName evidence="7">FAD/NAD(P)-binding protein</fullName>
    </submittedName>
</protein>
<evidence type="ECO:0000259" key="6">
    <source>
        <dbReference type="Pfam" id="PF01266"/>
    </source>
</evidence>
<dbReference type="SUPFAM" id="SSF54373">
    <property type="entry name" value="FAD-linked reductases, C-terminal domain"/>
    <property type="match status" value="1"/>
</dbReference>
<evidence type="ECO:0000256" key="5">
    <source>
        <dbReference type="ARBA" id="ARBA00023002"/>
    </source>
</evidence>
<dbReference type="SUPFAM" id="SSF51905">
    <property type="entry name" value="FAD/NAD(P)-binding domain"/>
    <property type="match status" value="1"/>
</dbReference>
<evidence type="ECO:0000256" key="1">
    <source>
        <dbReference type="ARBA" id="ARBA00001974"/>
    </source>
</evidence>
<dbReference type="GO" id="GO:0050660">
    <property type="term" value="F:flavin adenine dinucleotide binding"/>
    <property type="evidence" value="ECO:0007669"/>
    <property type="project" value="InterPro"/>
</dbReference>
<dbReference type="InterPro" id="IPR006076">
    <property type="entry name" value="FAD-dep_OxRdtase"/>
</dbReference>
<dbReference type="eggNOG" id="KOG2820">
    <property type="taxonomic scope" value="Eukaryota"/>
</dbReference>
<gene>
    <name evidence="7" type="ORF">GLAREA_00118</name>
</gene>
<evidence type="ECO:0000256" key="2">
    <source>
        <dbReference type="ARBA" id="ARBA00010989"/>
    </source>
</evidence>
<keyword evidence="5" id="KW-0560">Oxidoreductase</keyword>
<dbReference type="KEGG" id="glz:GLAREA_00118"/>
<dbReference type="GO" id="GO:0050031">
    <property type="term" value="F:L-pipecolate oxidase activity"/>
    <property type="evidence" value="ECO:0007669"/>
    <property type="project" value="TreeGrafter"/>
</dbReference>
<dbReference type="GeneID" id="19459178"/>
<sequence>MSSPSPNPSSSFNPPKSILIVGSGVFGLSTAWSLAKRPEFSKTKITIVDRSSFPAPDGSSIDTSRIIRPDYADPAYAALAAKAHETWRQQGPDELGGSGRYSESGLTLVANRGSNGLPYVRSSYENVLALNKGTPNEGTVHELKSSEEIKNCVRTGGTNGNWGYINTRSGWADAEASMIWLRKQVEATKRVTFLIGTVCSLLYSSASSVEGVKLSDNTAIKADLTILATGAWTPTLVDLRGRCQATGQVLSYIDISDAEQAALAKMPVLLNMSSGMFVIPPANNILKVARHGYGYTNPTTMPCPSPNPSPADTTICCPRTALDDPTLWIPQEGEMACHRALREMVPSLGDRPFTHTKICWYTDTPTGDFLIDYHPSFSNLFLATGGSGHGFKFLPVIGDKIVDCVKGECPKEFKEKWAWRKEPVENVVTEDGSRGGRPGMILDEELRKGSRL</sequence>
<dbReference type="AlphaFoldDB" id="S3CTH3"/>
<dbReference type="HOGENOM" id="CLU_007884_0_1_1"/>
<dbReference type="PANTHER" id="PTHR10961">
    <property type="entry name" value="PEROXISOMAL SARCOSINE OXIDASE"/>
    <property type="match status" value="1"/>
</dbReference>
<keyword evidence="8" id="KW-1185">Reference proteome</keyword>
<dbReference type="GO" id="GO:0008115">
    <property type="term" value="F:sarcosine oxidase activity"/>
    <property type="evidence" value="ECO:0007669"/>
    <property type="project" value="TreeGrafter"/>
</dbReference>
<name>S3CTH3_GLAL2</name>
<dbReference type="Proteomes" id="UP000016922">
    <property type="component" value="Unassembled WGS sequence"/>
</dbReference>
<dbReference type="OrthoDB" id="2219495at2759"/>
<dbReference type="PANTHER" id="PTHR10961:SF46">
    <property type="entry name" value="PEROXISOMAL SARCOSINE OXIDASE"/>
    <property type="match status" value="1"/>
</dbReference>
<dbReference type="STRING" id="1116229.S3CTH3"/>
<evidence type="ECO:0000256" key="3">
    <source>
        <dbReference type="ARBA" id="ARBA00022630"/>
    </source>
</evidence>
<dbReference type="EMBL" id="KE145367">
    <property type="protein sequence ID" value="EPE28960.1"/>
    <property type="molecule type" value="Genomic_DNA"/>
</dbReference>
<dbReference type="Gene3D" id="3.30.9.10">
    <property type="entry name" value="D-Amino Acid Oxidase, subunit A, domain 2"/>
    <property type="match status" value="1"/>
</dbReference>
<dbReference type="InterPro" id="IPR045170">
    <property type="entry name" value="MTOX"/>
</dbReference>
<dbReference type="GO" id="GO:0004657">
    <property type="term" value="F:proline dehydrogenase activity"/>
    <property type="evidence" value="ECO:0007669"/>
    <property type="project" value="TreeGrafter"/>
</dbReference>
<dbReference type="Gene3D" id="3.50.50.60">
    <property type="entry name" value="FAD/NAD(P)-binding domain"/>
    <property type="match status" value="1"/>
</dbReference>